<dbReference type="EMBL" id="NHOQ01001229">
    <property type="protein sequence ID" value="PWA25801.1"/>
    <property type="molecule type" value="Genomic_DNA"/>
</dbReference>
<dbReference type="PANTHER" id="PTHR11042">
    <property type="entry name" value="EUKARYOTIC TRANSLATION INITIATION FACTOR 2-ALPHA KINASE EIF2-ALPHA KINASE -RELATED"/>
    <property type="match status" value="1"/>
</dbReference>
<dbReference type="PROSITE" id="PS00107">
    <property type="entry name" value="PROTEIN_KINASE_ATP"/>
    <property type="match status" value="1"/>
</dbReference>
<evidence type="ECO:0000256" key="5">
    <source>
        <dbReference type="ARBA" id="ARBA00037982"/>
    </source>
</evidence>
<dbReference type="InterPro" id="IPR017441">
    <property type="entry name" value="Protein_kinase_ATP_BS"/>
</dbReference>
<evidence type="ECO:0000256" key="3">
    <source>
        <dbReference type="ARBA" id="ARBA00022777"/>
    </source>
</evidence>
<feature type="region of interest" description="Disordered" evidence="9">
    <location>
        <begin position="442"/>
        <end position="466"/>
    </location>
</feature>
<dbReference type="AlphaFoldDB" id="A0A315VRI7"/>
<organism evidence="12 13">
    <name type="scientific">Gambusia affinis</name>
    <name type="common">Western mosquitofish</name>
    <name type="synonym">Heterandria affinis</name>
    <dbReference type="NCBI Taxonomy" id="33528"/>
    <lineage>
        <taxon>Eukaryota</taxon>
        <taxon>Metazoa</taxon>
        <taxon>Chordata</taxon>
        <taxon>Craniata</taxon>
        <taxon>Vertebrata</taxon>
        <taxon>Euteleostomi</taxon>
        <taxon>Actinopterygii</taxon>
        <taxon>Neopterygii</taxon>
        <taxon>Teleostei</taxon>
        <taxon>Neoteleostei</taxon>
        <taxon>Acanthomorphata</taxon>
        <taxon>Ovalentaria</taxon>
        <taxon>Atherinomorphae</taxon>
        <taxon>Cyprinodontiformes</taxon>
        <taxon>Poeciliidae</taxon>
        <taxon>Poeciliinae</taxon>
        <taxon>Gambusia</taxon>
    </lineage>
</organism>
<dbReference type="SMART" id="SM00220">
    <property type="entry name" value="S_TKc"/>
    <property type="match status" value="1"/>
</dbReference>
<keyword evidence="1" id="KW-0808">Transferase</keyword>
<dbReference type="PROSITE" id="PS50011">
    <property type="entry name" value="PROTEIN_KINASE_DOM"/>
    <property type="match status" value="1"/>
</dbReference>
<evidence type="ECO:0000256" key="6">
    <source>
        <dbReference type="PROSITE-ProRule" id="PRU00266"/>
    </source>
</evidence>
<evidence type="ECO:0008006" key="14">
    <source>
        <dbReference type="Google" id="ProtNLM"/>
    </source>
</evidence>
<dbReference type="PROSITE" id="PS50137">
    <property type="entry name" value="DS_RBD"/>
    <property type="match status" value="2"/>
</dbReference>
<dbReference type="InterPro" id="IPR000719">
    <property type="entry name" value="Prot_kinase_dom"/>
</dbReference>
<dbReference type="Pfam" id="PF00069">
    <property type="entry name" value="Pkinase"/>
    <property type="match status" value="1"/>
</dbReference>
<keyword evidence="3" id="KW-0418">Kinase</keyword>
<protein>
    <recommendedName>
        <fullName evidence="14">Interferon-induced, double-stranded RNA-activated protein kinase</fullName>
    </recommendedName>
</protein>
<comment type="caution">
    <text evidence="12">The sequence shown here is derived from an EMBL/GenBank/DDBJ whole genome shotgun (WGS) entry which is preliminary data.</text>
</comment>
<keyword evidence="8" id="KW-0723">Serine/threonine-protein kinase</keyword>
<evidence type="ECO:0000313" key="13">
    <source>
        <dbReference type="Proteomes" id="UP000250572"/>
    </source>
</evidence>
<dbReference type="GO" id="GO:0005737">
    <property type="term" value="C:cytoplasm"/>
    <property type="evidence" value="ECO:0007669"/>
    <property type="project" value="TreeGrafter"/>
</dbReference>
<evidence type="ECO:0000256" key="1">
    <source>
        <dbReference type="ARBA" id="ARBA00022679"/>
    </source>
</evidence>
<dbReference type="GO" id="GO:0005524">
    <property type="term" value="F:ATP binding"/>
    <property type="evidence" value="ECO:0007669"/>
    <property type="project" value="UniProtKB-UniRule"/>
</dbReference>
<feature type="domain" description="DRBM" evidence="11">
    <location>
        <begin position="5"/>
        <end position="73"/>
    </location>
</feature>
<evidence type="ECO:0000256" key="4">
    <source>
        <dbReference type="ARBA" id="ARBA00022840"/>
    </source>
</evidence>
<dbReference type="InterPro" id="IPR011009">
    <property type="entry name" value="Kinase-like_dom_sf"/>
</dbReference>
<dbReference type="SUPFAM" id="SSF56112">
    <property type="entry name" value="Protein kinase-like (PK-like)"/>
    <property type="match status" value="1"/>
</dbReference>
<dbReference type="Gene3D" id="3.30.160.20">
    <property type="match status" value="2"/>
</dbReference>
<dbReference type="Gene3D" id="3.30.200.20">
    <property type="entry name" value="Phosphorylase Kinase, domain 1"/>
    <property type="match status" value="1"/>
</dbReference>
<feature type="domain" description="DRBM" evidence="11">
    <location>
        <begin position="107"/>
        <end position="175"/>
    </location>
</feature>
<dbReference type="SMART" id="SM00358">
    <property type="entry name" value="DSRM"/>
    <property type="match status" value="2"/>
</dbReference>
<evidence type="ECO:0000259" key="10">
    <source>
        <dbReference type="PROSITE" id="PS50011"/>
    </source>
</evidence>
<gene>
    <name evidence="12" type="ORF">CCH79_00001458</name>
</gene>
<dbReference type="Pfam" id="PF00035">
    <property type="entry name" value="dsrm"/>
    <property type="match status" value="2"/>
</dbReference>
<sequence>MDSVNYVGILKEYAYKMQLTCEFEEVGSSGPDHIKTFTQRVVLGGEAFPCGEGISKKNAKQVAAQKALECLQKDQDKNTVGDSPGQQNQVLDKNIADIIAKTKNLTNFIGIINHYCQKTQRFDTYVEERRSGPPHNPQFFYKLEIDKISYPVAEGKSVMEAKQNAAKLAWSKLQEQSDYDSKVDDVLNDVENQKITNPSNPSVQSSFTSDFEILGYLGGGGFGCVFKVKKKLLGLEYAVKIVPGTQKALREVTVLSDLQHENIVRYYNCWMEDSKVQQEKVQKKLKDVTCEKYLFIELELCNSATLRQWIDEKNKEELPHSQRGADSLPVALQIVSGVEYIHSNNFIHRDLKPSNIMFGKNGKVKIGDFGLVTIDGSEILIDRTEGPGTRTYMAPEQWSKKYGCKVDMFALGLILFELLWKISTGHERAKCRIIKSLLSENPDDRPEARQVKEQLEEANQHLDQHS</sequence>
<dbReference type="PANTHER" id="PTHR11042:SF166">
    <property type="entry name" value="EUKARYOTIC TRANSLATION INITIATION FACTOR 2-ALPHA KINASE 3"/>
    <property type="match status" value="1"/>
</dbReference>
<feature type="non-terminal residue" evidence="12">
    <location>
        <position position="466"/>
    </location>
</feature>
<dbReference type="SUPFAM" id="SSF54768">
    <property type="entry name" value="dsRNA-binding domain-like"/>
    <property type="match status" value="2"/>
</dbReference>
<evidence type="ECO:0000256" key="9">
    <source>
        <dbReference type="SAM" id="MobiDB-lite"/>
    </source>
</evidence>
<dbReference type="GO" id="GO:0004694">
    <property type="term" value="F:eukaryotic translation initiation factor 2alpha kinase activity"/>
    <property type="evidence" value="ECO:0007669"/>
    <property type="project" value="TreeGrafter"/>
</dbReference>
<name>A0A315VRI7_GAMAF</name>
<keyword evidence="2 7" id="KW-0547">Nucleotide-binding</keyword>
<dbReference type="InterPro" id="IPR014720">
    <property type="entry name" value="dsRBD_dom"/>
</dbReference>
<dbReference type="Gene3D" id="1.10.510.10">
    <property type="entry name" value="Transferase(Phosphotransferase) domain 1"/>
    <property type="match status" value="1"/>
</dbReference>
<dbReference type="GO" id="GO:0005634">
    <property type="term" value="C:nucleus"/>
    <property type="evidence" value="ECO:0007669"/>
    <property type="project" value="TreeGrafter"/>
</dbReference>
<feature type="domain" description="Protein kinase" evidence="10">
    <location>
        <begin position="211"/>
        <end position="466"/>
    </location>
</feature>
<evidence type="ECO:0000256" key="8">
    <source>
        <dbReference type="RuleBase" id="RU000304"/>
    </source>
</evidence>
<accession>A0A315VRI7</accession>
<proteinExistence type="inferred from homology"/>
<comment type="similarity">
    <text evidence="5">Belongs to the protein kinase superfamily. Ser/Thr protein kinase family. GCN2 subfamily.</text>
</comment>
<dbReference type="InterPro" id="IPR050339">
    <property type="entry name" value="CC_SR_Kinase"/>
</dbReference>
<dbReference type="PROSITE" id="PS00108">
    <property type="entry name" value="PROTEIN_KINASE_ST"/>
    <property type="match status" value="1"/>
</dbReference>
<evidence type="ECO:0000256" key="7">
    <source>
        <dbReference type="PROSITE-ProRule" id="PRU10141"/>
    </source>
</evidence>
<keyword evidence="6" id="KW-0694">RNA-binding</keyword>
<keyword evidence="4 7" id="KW-0067">ATP-binding</keyword>
<evidence type="ECO:0000259" key="11">
    <source>
        <dbReference type="PROSITE" id="PS50137"/>
    </source>
</evidence>
<dbReference type="STRING" id="33528.ENSGAFP00000007705"/>
<evidence type="ECO:0000256" key="2">
    <source>
        <dbReference type="ARBA" id="ARBA00022741"/>
    </source>
</evidence>
<dbReference type="GO" id="GO:0003723">
    <property type="term" value="F:RNA binding"/>
    <property type="evidence" value="ECO:0007669"/>
    <property type="project" value="UniProtKB-UniRule"/>
</dbReference>
<reference evidence="12 13" key="1">
    <citation type="journal article" date="2018" name="G3 (Bethesda)">
        <title>A High-Quality Reference Genome for the Invasive Mosquitofish Gambusia affinis Using a Chicago Library.</title>
        <authorList>
            <person name="Hoffberg S.L."/>
            <person name="Troendle N.J."/>
            <person name="Glenn T.C."/>
            <person name="Mahmud O."/>
            <person name="Louha S."/>
            <person name="Chalopin D."/>
            <person name="Bennetzen J.L."/>
            <person name="Mauricio R."/>
        </authorList>
    </citation>
    <scope>NUCLEOTIDE SEQUENCE [LARGE SCALE GENOMIC DNA]</scope>
    <source>
        <strain evidence="12">NE01/NJP1002.9</strain>
        <tissue evidence="12">Muscle</tissue>
    </source>
</reference>
<keyword evidence="13" id="KW-1185">Reference proteome</keyword>
<dbReference type="InterPro" id="IPR008271">
    <property type="entry name" value="Ser/Thr_kinase_AS"/>
</dbReference>
<feature type="binding site" evidence="7">
    <location>
        <position position="240"/>
    </location>
    <ligand>
        <name>ATP</name>
        <dbReference type="ChEBI" id="CHEBI:30616"/>
    </ligand>
</feature>
<dbReference type="Proteomes" id="UP000250572">
    <property type="component" value="Unassembled WGS sequence"/>
</dbReference>
<evidence type="ECO:0000313" key="12">
    <source>
        <dbReference type="EMBL" id="PWA25801.1"/>
    </source>
</evidence>